<protein>
    <submittedName>
        <fullName evidence="4">Methyltranfer_dom domain-containing protein</fullName>
    </submittedName>
</protein>
<evidence type="ECO:0000313" key="2">
    <source>
        <dbReference type="EMBL" id="VDL98684.1"/>
    </source>
</evidence>
<dbReference type="AlphaFoldDB" id="A0A183T751"/>
<dbReference type="InterPro" id="IPR052220">
    <property type="entry name" value="METTL25"/>
</dbReference>
<dbReference type="EMBL" id="UYSU01037163">
    <property type="protein sequence ID" value="VDL98684.1"/>
    <property type="molecule type" value="Genomic_DNA"/>
</dbReference>
<feature type="domain" description="Methyltransferase" evidence="1">
    <location>
        <begin position="265"/>
        <end position="395"/>
    </location>
</feature>
<dbReference type="PANTHER" id="PTHR12496:SF0">
    <property type="entry name" value="METHYLTRANSFERASE DOMAIN-CONTAINING PROTEIN"/>
    <property type="match status" value="1"/>
</dbReference>
<dbReference type="InterPro" id="IPR025714">
    <property type="entry name" value="Methyltranfer_dom"/>
</dbReference>
<dbReference type="Proteomes" id="UP000275846">
    <property type="component" value="Unassembled WGS sequence"/>
</dbReference>
<reference evidence="2 3" key="2">
    <citation type="submission" date="2018-11" db="EMBL/GenBank/DDBJ databases">
        <authorList>
            <consortium name="Pathogen Informatics"/>
        </authorList>
    </citation>
    <scope>NUCLEOTIDE SEQUENCE [LARGE SCALE GENOMIC DNA]</scope>
    <source>
        <strain evidence="2 3">NST_G2</strain>
    </source>
</reference>
<dbReference type="Pfam" id="PF13679">
    <property type="entry name" value="Methyltransf_32"/>
    <property type="match status" value="1"/>
</dbReference>
<dbReference type="STRING" id="70667.A0A183T751"/>
<dbReference type="OrthoDB" id="17366at2759"/>
<sequence length="590" mass="65380">MQCGVSELDTLISSVLGFLTEYSWVYAFKWVDLLSYAGNPAADPVLCCPAEWKIALCSAEVRDLQSVVLGNPSPATWPASLKFFARQCMSLSRRLMESSSCIPISANQPTASIGHVVAVPSAGYLAYATLQLPQHDVDAEDSSPLQDFRIQNPLLPSQLQYFVEATEMEAFQLPGLIGIDGPGLHSIQNCRQGHGLVKIDAAGGEEVHAPLHVLLCHRVEGAVVQVEQVVDCSRRHALEPAMLMDAYRDEHPGSSGRSAEPNVGGLVDLGSGLGHLPNYVMRMLSVVNPQIPRPRLVAVEADPIIHSRAKELEDKKVSPNDRILRECIRVTTDNLENLRDRFRAHLSGLSVPYYLLCGLHCCGDLSVAAINLFISDPNAHSLALIGCCYHKMTAQMFPLSAMLREALTQRCGFSALTSTVALRLACQWSPQQWCRWSHLEVHQHRIRVFVRSVIQVFFGPHSAAPSPKLREIVRINPLNWLTDDLQSANLLSVNQPLPNLTAYWRALQKIDEHCDFEALQCLARTQAAVELWRLLPGILALQQLMQPLLEALILSDRVWALRESGTPYVTLLRLFDPLLSPRCMALVAER</sequence>
<evidence type="ECO:0000259" key="1">
    <source>
        <dbReference type="Pfam" id="PF13679"/>
    </source>
</evidence>
<gene>
    <name evidence="2" type="ORF">SSLN_LOCUS12299</name>
</gene>
<evidence type="ECO:0000313" key="4">
    <source>
        <dbReference type="WBParaSite" id="SSLN_0001276001-mRNA-1"/>
    </source>
</evidence>
<organism evidence="4">
    <name type="scientific">Schistocephalus solidus</name>
    <name type="common">Tapeworm</name>
    <dbReference type="NCBI Taxonomy" id="70667"/>
    <lineage>
        <taxon>Eukaryota</taxon>
        <taxon>Metazoa</taxon>
        <taxon>Spiralia</taxon>
        <taxon>Lophotrochozoa</taxon>
        <taxon>Platyhelminthes</taxon>
        <taxon>Cestoda</taxon>
        <taxon>Eucestoda</taxon>
        <taxon>Diphyllobothriidea</taxon>
        <taxon>Diphyllobothriidae</taxon>
        <taxon>Schistocephalus</taxon>
    </lineage>
</organism>
<name>A0A183T751_SCHSO</name>
<dbReference type="PANTHER" id="PTHR12496">
    <property type="entry name" value="CGI-41 METHYLTRANSFERASE"/>
    <property type="match status" value="1"/>
</dbReference>
<evidence type="ECO:0000313" key="3">
    <source>
        <dbReference type="Proteomes" id="UP000275846"/>
    </source>
</evidence>
<proteinExistence type="predicted"/>
<reference evidence="4" key="1">
    <citation type="submission" date="2016-06" db="UniProtKB">
        <authorList>
            <consortium name="WormBaseParasite"/>
        </authorList>
    </citation>
    <scope>IDENTIFICATION</scope>
</reference>
<accession>A0A183T751</accession>
<dbReference type="WBParaSite" id="SSLN_0001276001-mRNA-1">
    <property type="protein sequence ID" value="SSLN_0001276001-mRNA-1"/>
    <property type="gene ID" value="SSLN_0001276001"/>
</dbReference>
<keyword evidence="3" id="KW-1185">Reference proteome</keyword>